<gene>
    <name evidence="2" type="ORF">Cni_G02535</name>
</gene>
<sequence>MDFDVAEHAQLLASGGTGATTARGLSGCFAEKPAASFCMQAYISVALGLAGFVFLALSALVSGGAQCHRRLPCPVPTLHRCRPQSRCYRLRRPRAC</sequence>
<evidence type="ECO:0000256" key="1">
    <source>
        <dbReference type="SAM" id="Phobius"/>
    </source>
</evidence>
<name>A0AAQ3Q2F4_9LILI</name>
<keyword evidence="1" id="KW-1133">Transmembrane helix</keyword>
<protein>
    <recommendedName>
        <fullName evidence="4">CASP-like protein</fullName>
    </recommendedName>
</protein>
<keyword evidence="3" id="KW-1185">Reference proteome</keyword>
<dbReference type="EMBL" id="CP136890">
    <property type="protein sequence ID" value="WOK93834.1"/>
    <property type="molecule type" value="Genomic_DNA"/>
</dbReference>
<feature type="transmembrane region" description="Helical" evidence="1">
    <location>
        <begin position="41"/>
        <end position="61"/>
    </location>
</feature>
<evidence type="ECO:0000313" key="2">
    <source>
        <dbReference type="EMBL" id="WOK93834.1"/>
    </source>
</evidence>
<evidence type="ECO:0008006" key="4">
    <source>
        <dbReference type="Google" id="ProtNLM"/>
    </source>
</evidence>
<dbReference type="Proteomes" id="UP001327560">
    <property type="component" value="Chromosome 1"/>
</dbReference>
<keyword evidence="1" id="KW-0812">Transmembrane</keyword>
<evidence type="ECO:0000313" key="3">
    <source>
        <dbReference type="Proteomes" id="UP001327560"/>
    </source>
</evidence>
<dbReference type="AlphaFoldDB" id="A0AAQ3Q2F4"/>
<accession>A0AAQ3Q2F4</accession>
<keyword evidence="1" id="KW-0472">Membrane</keyword>
<reference evidence="2 3" key="1">
    <citation type="submission" date="2023-10" db="EMBL/GenBank/DDBJ databases">
        <title>Chromosome-scale genome assembly provides insights into flower coloration mechanisms of Canna indica.</title>
        <authorList>
            <person name="Li C."/>
        </authorList>
    </citation>
    <scope>NUCLEOTIDE SEQUENCE [LARGE SCALE GENOMIC DNA]</scope>
    <source>
        <tissue evidence="2">Flower</tissue>
    </source>
</reference>
<organism evidence="2 3">
    <name type="scientific">Canna indica</name>
    <name type="common">Indian-shot</name>
    <dbReference type="NCBI Taxonomy" id="4628"/>
    <lineage>
        <taxon>Eukaryota</taxon>
        <taxon>Viridiplantae</taxon>
        <taxon>Streptophyta</taxon>
        <taxon>Embryophyta</taxon>
        <taxon>Tracheophyta</taxon>
        <taxon>Spermatophyta</taxon>
        <taxon>Magnoliopsida</taxon>
        <taxon>Liliopsida</taxon>
        <taxon>Zingiberales</taxon>
        <taxon>Cannaceae</taxon>
        <taxon>Canna</taxon>
    </lineage>
</organism>
<proteinExistence type="predicted"/>